<dbReference type="EMBL" id="AAYLMQ010000068">
    <property type="protein sequence ID" value="EGY2379174.1"/>
    <property type="molecule type" value="Genomic_DNA"/>
</dbReference>
<dbReference type="AlphaFoldDB" id="A0A368MTA3"/>
<gene>
    <name evidence="2" type="ORF">J6E47_13435</name>
    <name evidence="1" type="ORF">JHZ39_003609</name>
</gene>
<sequence length="83" mass="9702">MEKYLTSNAICKKYEISKRTLSRWEIMTPWGIPFPAPAFGNTPGAVKRYLTIEVKKWERKCFKKNNEDTESTDAIEPEYLKAI</sequence>
<accession>A0A368MTA3</accession>
<name>A0A368MTA3_ACIBA</name>
<proteinExistence type="predicted"/>
<protein>
    <submittedName>
        <fullName evidence="1">Uncharacterized protein</fullName>
    </submittedName>
</protein>
<evidence type="ECO:0000313" key="2">
    <source>
        <dbReference type="EMBL" id="QTK42417.1"/>
    </source>
</evidence>
<organism evidence="1">
    <name type="scientific">Acinetobacter baumannii</name>
    <dbReference type="NCBI Taxonomy" id="470"/>
    <lineage>
        <taxon>Bacteria</taxon>
        <taxon>Pseudomonadati</taxon>
        <taxon>Pseudomonadota</taxon>
        <taxon>Gammaproteobacteria</taxon>
        <taxon>Moraxellales</taxon>
        <taxon>Moraxellaceae</taxon>
        <taxon>Acinetobacter</taxon>
        <taxon>Acinetobacter calcoaceticus/baumannii complex</taxon>
    </lineage>
</organism>
<dbReference type="EMBL" id="CP072270">
    <property type="protein sequence ID" value="QTK42417.1"/>
    <property type="molecule type" value="Genomic_DNA"/>
</dbReference>
<dbReference type="RefSeq" id="WP_000417504.1">
    <property type="nucleotide sequence ID" value="NZ_AP024415.1"/>
</dbReference>
<evidence type="ECO:0000313" key="1">
    <source>
        <dbReference type="EMBL" id="EGY2379174.1"/>
    </source>
</evidence>
<dbReference type="Proteomes" id="UP000664966">
    <property type="component" value="Chromosome"/>
</dbReference>
<reference evidence="1" key="1">
    <citation type="submission" date="2020-12" db="EMBL/GenBank/DDBJ databases">
        <authorList>
            <consortium name="Clinical and Environmental Microbiology Branch: Whole genome sequencing antimicrobial resistance pathogens in the healthcare setting"/>
        </authorList>
    </citation>
    <scope>NUCLEOTIDE SEQUENCE</scope>
    <source>
        <strain evidence="1">2018HL-00813</strain>
    </source>
</reference>
<reference evidence="2" key="2">
    <citation type="submission" date="2021-03" db="EMBL/GenBank/DDBJ databases">
        <title>Complete genome sequencing of Acinetobacter baumannii.</title>
        <authorList>
            <person name="Yadav B."/>
            <person name="Makwana N."/>
            <person name="Kharat A.S."/>
            <person name="Veeraraghavan B."/>
            <person name="Vijayakumar S."/>
            <person name="Priya M."/>
        </authorList>
    </citation>
    <scope>NUCLEOTIDE SEQUENCE</scope>
    <source>
        <strain evidence="2">KSK6</strain>
    </source>
</reference>